<dbReference type="Gene3D" id="6.10.140.420">
    <property type="match status" value="1"/>
</dbReference>
<feature type="domain" description="CWF21" evidence="8">
    <location>
        <begin position="15"/>
        <end position="60"/>
    </location>
</feature>
<gene>
    <name evidence="9" type="ORF">NEOLI_000060</name>
</gene>
<evidence type="ECO:0000259" key="8">
    <source>
        <dbReference type="SMART" id="SM01115"/>
    </source>
</evidence>
<dbReference type="PANTHER" id="PTHR36562">
    <property type="entry name" value="SERINE/ARGININE REPETITIVE MATRIX 2"/>
    <property type="match status" value="1"/>
</dbReference>
<name>A0A1U7LVG0_NEOID</name>
<dbReference type="GO" id="GO:0008380">
    <property type="term" value="P:RNA splicing"/>
    <property type="evidence" value="ECO:0007669"/>
    <property type="project" value="UniProtKB-KW"/>
</dbReference>
<dbReference type="GO" id="GO:0006397">
    <property type="term" value="P:mRNA processing"/>
    <property type="evidence" value="ECO:0007669"/>
    <property type="project" value="UniProtKB-KW"/>
</dbReference>
<dbReference type="OrthoDB" id="10267305at2759"/>
<dbReference type="OMA" id="IMEHARI"/>
<dbReference type="GO" id="GO:0005681">
    <property type="term" value="C:spliceosomal complex"/>
    <property type="evidence" value="ECO:0007669"/>
    <property type="project" value="UniProtKB-KW"/>
</dbReference>
<evidence type="ECO:0000256" key="2">
    <source>
        <dbReference type="ARBA" id="ARBA00005954"/>
    </source>
</evidence>
<evidence type="ECO:0000256" key="7">
    <source>
        <dbReference type="SAM" id="MobiDB-lite"/>
    </source>
</evidence>
<protein>
    <submittedName>
        <fullName evidence="9">Pre-mRNA-splicing factor CWC21</fullName>
    </submittedName>
</protein>
<evidence type="ECO:0000256" key="4">
    <source>
        <dbReference type="ARBA" id="ARBA00022728"/>
    </source>
</evidence>
<dbReference type="InterPro" id="IPR013170">
    <property type="entry name" value="mRNA_splic_Cwf21_dom"/>
</dbReference>
<keyword evidence="3" id="KW-0507">mRNA processing</keyword>
<keyword evidence="10" id="KW-1185">Reference proteome</keyword>
<evidence type="ECO:0000256" key="3">
    <source>
        <dbReference type="ARBA" id="ARBA00022664"/>
    </source>
</evidence>
<comment type="similarity">
    <text evidence="2">Belongs to the CWC21 family.</text>
</comment>
<comment type="caution">
    <text evidence="9">The sequence shown here is derived from an EMBL/GenBank/DDBJ whole genome shotgun (WGS) entry which is preliminary data.</text>
</comment>
<dbReference type="Proteomes" id="UP000186594">
    <property type="component" value="Unassembled WGS sequence"/>
</dbReference>
<feature type="region of interest" description="Disordered" evidence="7">
    <location>
        <begin position="89"/>
        <end position="202"/>
    </location>
</feature>
<evidence type="ECO:0000313" key="10">
    <source>
        <dbReference type="Proteomes" id="UP000186594"/>
    </source>
</evidence>
<organism evidence="9 10">
    <name type="scientific">Neolecta irregularis (strain DAH-3)</name>
    <dbReference type="NCBI Taxonomy" id="1198029"/>
    <lineage>
        <taxon>Eukaryota</taxon>
        <taxon>Fungi</taxon>
        <taxon>Dikarya</taxon>
        <taxon>Ascomycota</taxon>
        <taxon>Taphrinomycotina</taxon>
        <taxon>Neolectales</taxon>
        <taxon>Neolectaceae</taxon>
        <taxon>Neolecta</taxon>
    </lineage>
</organism>
<feature type="compositionally biased region" description="Basic and acidic residues" evidence="7">
    <location>
        <begin position="89"/>
        <end position="110"/>
    </location>
</feature>
<dbReference type="InterPro" id="IPR051372">
    <property type="entry name" value="CWC21"/>
</dbReference>
<evidence type="ECO:0000256" key="5">
    <source>
        <dbReference type="ARBA" id="ARBA00023187"/>
    </source>
</evidence>
<sequence length="202" mass="23948">MPAPPKARKADPEILLHDQKRKVEAKLYELRDILEDEGVSEEEIAAKVEETRAQLMLDLQTQEDKKQLKPHQIHEMAVEKEKELERLQKAFDVDSEGKSLRRQERKRFDEAEFDGVPKGPRQRPRWDGRRREHENGDDTRGILDDRRRIDLDDRREFRRQASGPTRRRRSQSPIRDGRRIRRRSSSSEGSYSSRSRSRSKTP</sequence>
<dbReference type="AlphaFoldDB" id="A0A1U7LVG0"/>
<feature type="compositionally biased region" description="Basic and acidic residues" evidence="7">
    <location>
        <begin position="124"/>
        <end position="159"/>
    </location>
</feature>
<keyword evidence="6" id="KW-0539">Nucleus</keyword>
<accession>A0A1U7LVG0</accession>
<keyword evidence="5" id="KW-0508">mRNA splicing</keyword>
<evidence type="ECO:0000256" key="1">
    <source>
        <dbReference type="ARBA" id="ARBA00004123"/>
    </source>
</evidence>
<proteinExistence type="inferred from homology"/>
<reference evidence="9 10" key="1">
    <citation type="submission" date="2016-04" db="EMBL/GenBank/DDBJ databases">
        <title>Evolutionary innovation and constraint leading to complex multicellularity in the Ascomycota.</title>
        <authorList>
            <person name="Cisse O."/>
            <person name="Nguyen A."/>
            <person name="Hewitt D.A."/>
            <person name="Jedd G."/>
            <person name="Stajich J.E."/>
        </authorList>
    </citation>
    <scope>NUCLEOTIDE SEQUENCE [LARGE SCALE GENOMIC DNA]</scope>
    <source>
        <strain evidence="9 10">DAH-3</strain>
    </source>
</reference>
<comment type="subcellular location">
    <subcellularLocation>
        <location evidence="1">Nucleus</location>
    </subcellularLocation>
</comment>
<dbReference type="PANTHER" id="PTHR36562:SF5">
    <property type="entry name" value="SERINE_ARGININE REPETITIVE MATRIX 2"/>
    <property type="match status" value="1"/>
</dbReference>
<evidence type="ECO:0000313" key="9">
    <source>
        <dbReference type="EMBL" id="OLL26608.1"/>
    </source>
</evidence>
<evidence type="ECO:0000256" key="6">
    <source>
        <dbReference type="ARBA" id="ARBA00023242"/>
    </source>
</evidence>
<dbReference type="EMBL" id="LXFE01000157">
    <property type="protein sequence ID" value="OLL26608.1"/>
    <property type="molecule type" value="Genomic_DNA"/>
</dbReference>
<keyword evidence="4" id="KW-0747">Spliceosome</keyword>
<dbReference type="CDD" id="cd21372">
    <property type="entry name" value="cwf21_CWC21-like"/>
    <property type="match status" value="1"/>
</dbReference>
<dbReference type="Pfam" id="PF08312">
    <property type="entry name" value="cwf21"/>
    <property type="match status" value="1"/>
</dbReference>
<dbReference type="STRING" id="1198029.A0A1U7LVG0"/>
<dbReference type="SMART" id="SM01115">
    <property type="entry name" value="cwf21"/>
    <property type="match status" value="1"/>
</dbReference>